<dbReference type="Proteomes" id="UP000011529">
    <property type="component" value="Unassembled WGS sequence"/>
</dbReference>
<keyword evidence="2" id="KW-1185">Reference proteome</keyword>
<comment type="caution">
    <text evidence="1">The sequence shown here is derived from an EMBL/GenBank/DDBJ whole genome shotgun (WGS) entry which is preliminary data.</text>
</comment>
<evidence type="ECO:0000313" key="2">
    <source>
        <dbReference type="Proteomes" id="UP000011529"/>
    </source>
</evidence>
<dbReference type="EMBL" id="ANMO01000136">
    <property type="protein sequence ID" value="EMB16074.1"/>
    <property type="molecule type" value="Genomic_DNA"/>
</dbReference>
<proteinExistence type="predicted"/>
<reference evidence="1" key="2">
    <citation type="journal article" date="2013" name="Mar. Genomics">
        <title>Expression of sulfatases in Rhodopirellula baltica and the diversity of sulfatases in the genus Rhodopirellula.</title>
        <authorList>
            <person name="Wegner C.E."/>
            <person name="Richter-Heitmann T."/>
            <person name="Klindworth A."/>
            <person name="Klockow C."/>
            <person name="Richter M."/>
            <person name="Achstetter T."/>
            <person name="Glockner F.O."/>
            <person name="Harder J."/>
        </authorList>
    </citation>
    <scope>NUCLEOTIDE SEQUENCE [LARGE SCALE GENOMIC DNA]</scope>
    <source>
        <strain evidence="1">6C</strain>
    </source>
</reference>
<accession>M2B1I1</accession>
<dbReference type="AlphaFoldDB" id="M2B1I1"/>
<organism evidence="1 2">
    <name type="scientific">Rhodopirellula europaea 6C</name>
    <dbReference type="NCBI Taxonomy" id="1263867"/>
    <lineage>
        <taxon>Bacteria</taxon>
        <taxon>Pseudomonadati</taxon>
        <taxon>Planctomycetota</taxon>
        <taxon>Planctomycetia</taxon>
        <taxon>Pirellulales</taxon>
        <taxon>Pirellulaceae</taxon>
        <taxon>Rhodopirellula</taxon>
    </lineage>
</organism>
<gene>
    <name evidence="1" type="ORF">RE6C_03210</name>
</gene>
<reference evidence="1" key="1">
    <citation type="submission" date="2012-11" db="EMBL/GenBank/DDBJ databases">
        <title>Permanent draft genomes of Rhodopirellula europaea strain SH398 and 6C.</title>
        <authorList>
            <person name="Richter M."/>
            <person name="Richter-Heitmann T."/>
            <person name="Frank C."/>
            <person name="Harder J."/>
            <person name="Glockner F.O."/>
        </authorList>
    </citation>
    <scope>NUCLEOTIDE SEQUENCE</scope>
    <source>
        <strain evidence="1">6C</strain>
    </source>
</reference>
<evidence type="ECO:0000313" key="1">
    <source>
        <dbReference type="EMBL" id="EMB16074.1"/>
    </source>
</evidence>
<name>M2B1I1_9BACT</name>
<sequence length="88" mass="9989">MPATHREGLVQAIREQPDIRVHFIIDVDFHLAGRCGVAATSLPVVASQAHRPSNGYWTMAHFAAFRRVQRKTQNCQESLALPRSSMWY</sequence>
<dbReference type="PATRIC" id="fig|1263867.3.peg.3429"/>
<protein>
    <submittedName>
        <fullName evidence="1">Uncharacterized protein</fullName>
    </submittedName>
</protein>